<sequence>MDTGFGDPTLSSTQLRQKAFNVIKNADRPLASIKIEKWIRNNDYELWSKVSNKCKDYVRVILSQTRGDLIAKFKALKPVAGIDKRSTFYGLCSRKYPSDAWATLSNSSKHRVKKNDDDSYEDGATN</sequence>
<evidence type="ECO:0000313" key="2">
    <source>
        <dbReference type="EMBL" id="EAY06972.1"/>
    </source>
</evidence>
<proteinExistence type="predicted"/>
<dbReference type="AlphaFoldDB" id="A2EK79"/>
<protein>
    <submittedName>
        <fullName evidence="2">Uncharacterized protein</fullName>
    </submittedName>
</protein>
<dbReference type="RefSeq" id="XP_001319195.1">
    <property type="nucleotide sequence ID" value="XM_001319160.1"/>
</dbReference>
<dbReference type="Proteomes" id="UP000001542">
    <property type="component" value="Unassembled WGS sequence"/>
</dbReference>
<dbReference type="OrthoDB" id="10568593at2759"/>
<gene>
    <name evidence="2" type="ORF">TVAG_100130</name>
</gene>
<evidence type="ECO:0000256" key="1">
    <source>
        <dbReference type="SAM" id="MobiDB-lite"/>
    </source>
</evidence>
<evidence type="ECO:0000313" key="3">
    <source>
        <dbReference type="Proteomes" id="UP000001542"/>
    </source>
</evidence>
<dbReference type="KEGG" id="tva:4764856"/>
<feature type="region of interest" description="Disordered" evidence="1">
    <location>
        <begin position="107"/>
        <end position="126"/>
    </location>
</feature>
<dbReference type="VEuPathDB" id="TrichDB:TVAGG3_0838640"/>
<dbReference type="InParanoid" id="A2EK79"/>
<dbReference type="EMBL" id="DS113411">
    <property type="protein sequence ID" value="EAY06972.1"/>
    <property type="molecule type" value="Genomic_DNA"/>
</dbReference>
<organism evidence="2 3">
    <name type="scientific">Trichomonas vaginalis (strain ATCC PRA-98 / G3)</name>
    <dbReference type="NCBI Taxonomy" id="412133"/>
    <lineage>
        <taxon>Eukaryota</taxon>
        <taxon>Metamonada</taxon>
        <taxon>Parabasalia</taxon>
        <taxon>Trichomonadida</taxon>
        <taxon>Trichomonadidae</taxon>
        <taxon>Trichomonas</taxon>
    </lineage>
</organism>
<keyword evidence="3" id="KW-1185">Reference proteome</keyword>
<accession>A2EK79</accession>
<reference evidence="2" key="2">
    <citation type="journal article" date="2007" name="Science">
        <title>Draft genome sequence of the sexually transmitted pathogen Trichomonas vaginalis.</title>
        <authorList>
            <person name="Carlton J.M."/>
            <person name="Hirt R.P."/>
            <person name="Silva J.C."/>
            <person name="Delcher A.L."/>
            <person name="Schatz M."/>
            <person name="Zhao Q."/>
            <person name="Wortman J.R."/>
            <person name="Bidwell S.L."/>
            <person name="Alsmark U.C.M."/>
            <person name="Besteiro S."/>
            <person name="Sicheritz-Ponten T."/>
            <person name="Noel C.J."/>
            <person name="Dacks J.B."/>
            <person name="Foster P.G."/>
            <person name="Simillion C."/>
            <person name="Van de Peer Y."/>
            <person name="Miranda-Saavedra D."/>
            <person name="Barton G.J."/>
            <person name="Westrop G.D."/>
            <person name="Mueller S."/>
            <person name="Dessi D."/>
            <person name="Fiori P.L."/>
            <person name="Ren Q."/>
            <person name="Paulsen I."/>
            <person name="Zhang H."/>
            <person name="Bastida-Corcuera F.D."/>
            <person name="Simoes-Barbosa A."/>
            <person name="Brown M.T."/>
            <person name="Hayes R.D."/>
            <person name="Mukherjee M."/>
            <person name="Okumura C.Y."/>
            <person name="Schneider R."/>
            <person name="Smith A.J."/>
            <person name="Vanacova S."/>
            <person name="Villalvazo M."/>
            <person name="Haas B.J."/>
            <person name="Pertea M."/>
            <person name="Feldblyum T.V."/>
            <person name="Utterback T.R."/>
            <person name="Shu C.L."/>
            <person name="Osoegawa K."/>
            <person name="de Jong P.J."/>
            <person name="Hrdy I."/>
            <person name="Horvathova L."/>
            <person name="Zubacova Z."/>
            <person name="Dolezal P."/>
            <person name="Malik S.B."/>
            <person name="Logsdon J.M. Jr."/>
            <person name="Henze K."/>
            <person name="Gupta A."/>
            <person name="Wang C.C."/>
            <person name="Dunne R.L."/>
            <person name="Upcroft J.A."/>
            <person name="Upcroft P."/>
            <person name="White O."/>
            <person name="Salzberg S.L."/>
            <person name="Tang P."/>
            <person name="Chiu C.-H."/>
            <person name="Lee Y.-S."/>
            <person name="Embley T.M."/>
            <person name="Coombs G.H."/>
            <person name="Mottram J.C."/>
            <person name="Tachezy J."/>
            <person name="Fraser-Liggett C.M."/>
            <person name="Johnson P.J."/>
        </authorList>
    </citation>
    <scope>NUCLEOTIDE SEQUENCE [LARGE SCALE GENOMIC DNA]</scope>
    <source>
        <strain evidence="2">G3</strain>
    </source>
</reference>
<dbReference type="VEuPathDB" id="TrichDB:TVAG_100130"/>
<name>A2EK79_TRIV3</name>
<reference evidence="2" key="1">
    <citation type="submission" date="2006-10" db="EMBL/GenBank/DDBJ databases">
        <authorList>
            <person name="Amadeo P."/>
            <person name="Zhao Q."/>
            <person name="Wortman J."/>
            <person name="Fraser-Liggett C."/>
            <person name="Carlton J."/>
        </authorList>
    </citation>
    <scope>NUCLEOTIDE SEQUENCE</scope>
    <source>
        <strain evidence="2">G3</strain>
    </source>
</reference>
<dbReference type="SMR" id="A2EK79"/>